<dbReference type="EMBL" id="JAPUFD010000008">
    <property type="protein sequence ID" value="MDI1488995.1"/>
    <property type="molecule type" value="Genomic_DNA"/>
</dbReference>
<feature type="domain" description="CFEM" evidence="11">
    <location>
        <begin position="4"/>
        <end position="114"/>
    </location>
</feature>
<reference evidence="12" key="1">
    <citation type="journal article" date="2023" name="Genome Biol. Evol.">
        <title>First Whole Genome Sequence and Flow Cytometry Genome Size Data for the Lichen-Forming Fungus Ramalina farinacea (Ascomycota).</title>
        <authorList>
            <person name="Llewellyn T."/>
            <person name="Mian S."/>
            <person name="Hill R."/>
            <person name="Leitch I.J."/>
            <person name="Gaya E."/>
        </authorList>
    </citation>
    <scope>NUCLEOTIDE SEQUENCE</scope>
    <source>
        <strain evidence="12">LIQ254RAFAR</strain>
    </source>
</reference>
<keyword evidence="5" id="KW-0472">Membrane</keyword>
<comment type="subcellular location">
    <subcellularLocation>
        <location evidence="1">Membrane</location>
        <topology evidence="1">Lipid-anchor</topology>
        <topology evidence="1">GPI-anchor</topology>
    </subcellularLocation>
    <subcellularLocation>
        <location evidence="2">Secreted</location>
    </subcellularLocation>
</comment>
<name>A0AA43QM48_9LECA</name>
<dbReference type="Proteomes" id="UP001161017">
    <property type="component" value="Unassembled WGS sequence"/>
</dbReference>
<evidence type="ECO:0000256" key="3">
    <source>
        <dbReference type="ARBA" id="ARBA00010031"/>
    </source>
</evidence>
<evidence type="ECO:0000256" key="8">
    <source>
        <dbReference type="ARBA" id="ARBA00023288"/>
    </source>
</evidence>
<keyword evidence="7" id="KW-1015">Disulfide bond</keyword>
<feature type="signal peptide" evidence="10">
    <location>
        <begin position="1"/>
        <end position="18"/>
    </location>
</feature>
<evidence type="ECO:0000256" key="2">
    <source>
        <dbReference type="ARBA" id="ARBA00004613"/>
    </source>
</evidence>
<evidence type="ECO:0000256" key="7">
    <source>
        <dbReference type="ARBA" id="ARBA00023157"/>
    </source>
</evidence>
<keyword evidence="4" id="KW-0964">Secreted</keyword>
<feature type="binding site" description="axial binding residue" evidence="9">
    <location>
        <position position="51"/>
    </location>
    <ligand>
        <name>heme</name>
        <dbReference type="ChEBI" id="CHEBI:30413"/>
    </ligand>
    <ligandPart>
        <name>Fe</name>
        <dbReference type="ChEBI" id="CHEBI:18248"/>
    </ligandPart>
</feature>
<evidence type="ECO:0000256" key="6">
    <source>
        <dbReference type="ARBA" id="ARBA00022729"/>
    </source>
</evidence>
<evidence type="ECO:0000256" key="4">
    <source>
        <dbReference type="ARBA" id="ARBA00022525"/>
    </source>
</evidence>
<keyword evidence="5" id="KW-0325">Glycoprotein</keyword>
<evidence type="ECO:0000259" key="11">
    <source>
        <dbReference type="PROSITE" id="PS52012"/>
    </source>
</evidence>
<feature type="chain" id="PRO_5041445002" description="CFEM domain-containing protein" evidence="10">
    <location>
        <begin position="19"/>
        <end position="199"/>
    </location>
</feature>
<dbReference type="GO" id="GO:0098552">
    <property type="term" value="C:side of membrane"/>
    <property type="evidence" value="ECO:0007669"/>
    <property type="project" value="UniProtKB-KW"/>
</dbReference>
<keyword evidence="8" id="KW-0449">Lipoprotein</keyword>
<keyword evidence="9" id="KW-0408">Iron</keyword>
<proteinExistence type="inferred from homology"/>
<keyword evidence="6 10" id="KW-0732">Signal</keyword>
<keyword evidence="5" id="KW-0336">GPI-anchor</keyword>
<evidence type="ECO:0000256" key="9">
    <source>
        <dbReference type="PROSITE-ProRule" id="PRU01356"/>
    </source>
</evidence>
<evidence type="ECO:0000256" key="10">
    <source>
        <dbReference type="SAM" id="SignalP"/>
    </source>
</evidence>
<dbReference type="GO" id="GO:0046872">
    <property type="term" value="F:metal ion binding"/>
    <property type="evidence" value="ECO:0007669"/>
    <property type="project" value="UniProtKB-UniRule"/>
</dbReference>
<keyword evidence="9" id="KW-0349">Heme</keyword>
<dbReference type="InterPro" id="IPR008427">
    <property type="entry name" value="Extracellular_membr_CFEM_dom"/>
</dbReference>
<keyword evidence="13" id="KW-1185">Reference proteome</keyword>
<comment type="caution">
    <text evidence="9">Lacks conserved residue(s) required for the propagation of feature annotation.</text>
</comment>
<dbReference type="GO" id="GO:0005576">
    <property type="term" value="C:extracellular region"/>
    <property type="evidence" value="ECO:0007669"/>
    <property type="project" value="UniProtKB-SubCell"/>
</dbReference>
<evidence type="ECO:0000313" key="13">
    <source>
        <dbReference type="Proteomes" id="UP001161017"/>
    </source>
</evidence>
<keyword evidence="9" id="KW-0479">Metal-binding</keyword>
<comment type="caution">
    <text evidence="12">The sequence shown here is derived from an EMBL/GenBank/DDBJ whole genome shotgun (WGS) entry which is preliminary data.</text>
</comment>
<evidence type="ECO:0000313" key="12">
    <source>
        <dbReference type="EMBL" id="MDI1488995.1"/>
    </source>
</evidence>
<dbReference type="Pfam" id="PF05730">
    <property type="entry name" value="CFEM"/>
    <property type="match status" value="1"/>
</dbReference>
<dbReference type="PROSITE" id="PS52012">
    <property type="entry name" value="CFEM"/>
    <property type="match status" value="1"/>
</dbReference>
<sequence>MKASLSLFVVGLVAAASAQDQCASIAAKVPSCATTCIDKAASGVGCTDPTDFACQCKNTAAINSAALDCVLSGCGAQTGLAVQASASAVCDCVSSAGSSPQTSSAPATTPAAATSVPTAPGPVVIQPSSTAAATSAPYPIVSQASDGQVQATGALPAPSNTASAGGASGSAVPFTGAGVQLVGSIGGVLAALAGAIVML</sequence>
<accession>A0AA43QM48</accession>
<evidence type="ECO:0000256" key="5">
    <source>
        <dbReference type="ARBA" id="ARBA00022622"/>
    </source>
</evidence>
<protein>
    <recommendedName>
        <fullName evidence="11">CFEM domain-containing protein</fullName>
    </recommendedName>
</protein>
<gene>
    <name evidence="12" type="ORF">OHK93_008272</name>
</gene>
<evidence type="ECO:0000256" key="1">
    <source>
        <dbReference type="ARBA" id="ARBA00004589"/>
    </source>
</evidence>
<comment type="similarity">
    <text evidence="3">Belongs to the RBT5 family.</text>
</comment>
<dbReference type="AlphaFoldDB" id="A0AA43QM48"/>
<dbReference type="SMART" id="SM00747">
    <property type="entry name" value="CFEM"/>
    <property type="match status" value="1"/>
</dbReference>
<organism evidence="12 13">
    <name type="scientific">Ramalina farinacea</name>
    <dbReference type="NCBI Taxonomy" id="258253"/>
    <lineage>
        <taxon>Eukaryota</taxon>
        <taxon>Fungi</taxon>
        <taxon>Dikarya</taxon>
        <taxon>Ascomycota</taxon>
        <taxon>Pezizomycotina</taxon>
        <taxon>Lecanoromycetes</taxon>
        <taxon>OSLEUM clade</taxon>
        <taxon>Lecanoromycetidae</taxon>
        <taxon>Lecanorales</taxon>
        <taxon>Lecanorineae</taxon>
        <taxon>Ramalinaceae</taxon>
        <taxon>Ramalina</taxon>
    </lineage>
</organism>